<organism evidence="1 2">
    <name type="scientific">Chromatium okenii</name>
    <dbReference type="NCBI Taxonomy" id="61644"/>
    <lineage>
        <taxon>Bacteria</taxon>
        <taxon>Pseudomonadati</taxon>
        <taxon>Pseudomonadota</taxon>
        <taxon>Gammaproteobacteria</taxon>
        <taxon>Chromatiales</taxon>
        <taxon>Chromatiaceae</taxon>
        <taxon>Chromatium</taxon>
    </lineage>
</organism>
<dbReference type="EMBL" id="PPGH01000042">
    <property type="protein sequence ID" value="PQJ94759.1"/>
    <property type="molecule type" value="Genomic_DNA"/>
</dbReference>
<proteinExistence type="predicted"/>
<dbReference type="Proteomes" id="UP000239936">
    <property type="component" value="Unassembled WGS sequence"/>
</dbReference>
<name>A0A2S7XLZ2_9GAMM</name>
<dbReference type="PROSITE" id="PS51257">
    <property type="entry name" value="PROKAR_LIPOPROTEIN"/>
    <property type="match status" value="1"/>
</dbReference>
<dbReference type="AlphaFoldDB" id="A0A2S7XLZ2"/>
<accession>A0A2S7XLZ2</accession>
<evidence type="ECO:0000313" key="1">
    <source>
        <dbReference type="EMBL" id="PQJ94759.1"/>
    </source>
</evidence>
<evidence type="ECO:0000313" key="2">
    <source>
        <dbReference type="Proteomes" id="UP000239936"/>
    </source>
</evidence>
<dbReference type="RefSeq" id="WP_146108877.1">
    <property type="nucleotide sequence ID" value="NZ_JAFLKP010000452.1"/>
</dbReference>
<keyword evidence="2" id="KW-1185">Reference proteome</keyword>
<gene>
    <name evidence="1" type="ORF">CXB77_18480</name>
</gene>
<comment type="caution">
    <text evidence="1">The sequence shown here is derived from an EMBL/GenBank/DDBJ whole genome shotgun (WGS) entry which is preliminary data.</text>
</comment>
<reference evidence="1 2" key="1">
    <citation type="submission" date="2018-01" db="EMBL/GenBank/DDBJ databases">
        <title>The complete genome sequence of Chromatium okenii LaCa, a purple sulfur bacterium with a turbulent life.</title>
        <authorList>
            <person name="Luedin S.M."/>
            <person name="Liechti N."/>
            <person name="Storelli N."/>
            <person name="Danza F."/>
            <person name="Wittwer M."/>
            <person name="Pothier J.F."/>
            <person name="Tonolla M.A."/>
        </authorList>
    </citation>
    <scope>NUCLEOTIDE SEQUENCE [LARGE SCALE GENOMIC DNA]</scope>
    <source>
        <strain evidence="1 2">LaCa</strain>
    </source>
</reference>
<protein>
    <submittedName>
        <fullName evidence="1">Uncharacterized protein</fullName>
    </submittedName>
</protein>
<sequence length="133" mass="14976">MVALVMKALILLLTVFLVGCTLAPELSEKERWDQCGELYIKNLKKTGLKDNGNALSYIGNATAFEIVDHCGYDFSVHDLTPEMITALDGCRSDPVFENQGQIVERWFATYPDNGELVNKAKIECKRIYDANRK</sequence>